<gene>
    <name evidence="6" type="ORF">NTJ_11750</name>
</gene>
<comment type="similarity">
    <text evidence="1">Belongs to the tRNA pseudouridine synthase TruA family.</text>
</comment>
<dbReference type="EMBL" id="AP028918">
    <property type="protein sequence ID" value="BES98933.1"/>
    <property type="molecule type" value="Genomic_DNA"/>
</dbReference>
<dbReference type="InterPro" id="IPR020094">
    <property type="entry name" value="TruA/RsuA/RluB/E/F_N"/>
</dbReference>
<organism evidence="6 7">
    <name type="scientific">Nesidiocoris tenuis</name>
    <dbReference type="NCBI Taxonomy" id="355587"/>
    <lineage>
        <taxon>Eukaryota</taxon>
        <taxon>Metazoa</taxon>
        <taxon>Ecdysozoa</taxon>
        <taxon>Arthropoda</taxon>
        <taxon>Hexapoda</taxon>
        <taxon>Insecta</taxon>
        <taxon>Pterygota</taxon>
        <taxon>Neoptera</taxon>
        <taxon>Paraneoptera</taxon>
        <taxon>Hemiptera</taxon>
        <taxon>Heteroptera</taxon>
        <taxon>Panheteroptera</taxon>
        <taxon>Cimicomorpha</taxon>
        <taxon>Miridae</taxon>
        <taxon>Dicyphina</taxon>
        <taxon>Nesidiocoris</taxon>
    </lineage>
</organism>
<protein>
    <submittedName>
        <fullName evidence="6">tRNA pseudouridine synthase</fullName>
    </submittedName>
</protein>
<dbReference type="InterPro" id="IPR020097">
    <property type="entry name" value="PsdUridine_synth_TruA_a/b_dom"/>
</dbReference>
<keyword evidence="2" id="KW-0819">tRNA processing</keyword>
<evidence type="ECO:0000259" key="5">
    <source>
        <dbReference type="Pfam" id="PF01416"/>
    </source>
</evidence>
<dbReference type="Proteomes" id="UP001307889">
    <property type="component" value="Chromosome 10"/>
</dbReference>
<keyword evidence="3" id="KW-0413">Isomerase</keyword>
<evidence type="ECO:0000313" key="7">
    <source>
        <dbReference type="Proteomes" id="UP001307889"/>
    </source>
</evidence>
<proteinExistence type="inferred from homology"/>
<evidence type="ECO:0000256" key="4">
    <source>
        <dbReference type="SAM" id="MobiDB-lite"/>
    </source>
</evidence>
<evidence type="ECO:0000256" key="3">
    <source>
        <dbReference type="ARBA" id="ARBA00023235"/>
    </source>
</evidence>
<dbReference type="CDD" id="cd02568">
    <property type="entry name" value="PseudoU_synth_PUS1_PUS2"/>
    <property type="match status" value="1"/>
</dbReference>
<feature type="compositionally biased region" description="Basic and acidic residues" evidence="4">
    <location>
        <begin position="396"/>
        <end position="409"/>
    </location>
</feature>
<dbReference type="InterPro" id="IPR041708">
    <property type="entry name" value="PUS1/PUS2-like"/>
</dbReference>
<dbReference type="SUPFAM" id="SSF55120">
    <property type="entry name" value="Pseudouridine synthase"/>
    <property type="match status" value="1"/>
</dbReference>
<dbReference type="Gene3D" id="3.30.70.580">
    <property type="entry name" value="Pseudouridine synthase I, catalytic domain, N-terminal subdomain"/>
    <property type="match status" value="1"/>
</dbReference>
<evidence type="ECO:0000256" key="2">
    <source>
        <dbReference type="ARBA" id="ARBA00022694"/>
    </source>
</evidence>
<sequence>MFTTKAPWFSNCLRATLRRTIATDLTRMSCSVDAAPLGQKRPQDDAVDDADAKKAKTEFQRVKRKKSAILICYNGKGYLGLQRNPGRKTIEEDLLAAWLKVGVVTDEIYNNPRAIDFQRAARTDKGVSAVRQILSAKLPSEVDIEAVNDQLPEQIRMVAVKRATKGFNSKGNADARTYSYMMPSFALKAEDDPVVSIEYRISQAVLDRANQVLGLYLGTHNFHNFTSKKHFVDPSANRFIISAKCSEPEICEGMEFVTVYIKGQSFMLHQIRKMVGLAIAVVRGVADESVISKAWEEDKLDIPIAPGLGLVLEEVHYDRYNQRYGSDGMHDSIEWSNEKEFLDEFKRKHILSSIVQTEKEENSMITWLESLSMHTFDVRLRHRNTADDDDDDETDETKTTDDVKSRVEENGNSPGPTGKTDEAKS</sequence>
<dbReference type="PANTHER" id="PTHR11142:SF4">
    <property type="entry name" value="PSEUDOURIDYLATE SYNTHASE 1 HOMOLOG"/>
    <property type="match status" value="1"/>
</dbReference>
<name>A0ABN7B3V1_9HEMI</name>
<accession>A0ABN7B3V1</accession>
<dbReference type="InterPro" id="IPR020103">
    <property type="entry name" value="PsdUridine_synth_cat_dom_sf"/>
</dbReference>
<evidence type="ECO:0000313" key="6">
    <source>
        <dbReference type="EMBL" id="BES98933.1"/>
    </source>
</evidence>
<feature type="region of interest" description="Disordered" evidence="4">
    <location>
        <begin position="385"/>
        <end position="425"/>
    </location>
</feature>
<dbReference type="InterPro" id="IPR001406">
    <property type="entry name" value="PsdUridine_synth_TruA"/>
</dbReference>
<dbReference type="PANTHER" id="PTHR11142">
    <property type="entry name" value="PSEUDOURIDYLATE SYNTHASE"/>
    <property type="match status" value="1"/>
</dbReference>
<dbReference type="Gene3D" id="3.30.70.660">
    <property type="entry name" value="Pseudouridine synthase I, catalytic domain, C-terminal subdomain"/>
    <property type="match status" value="1"/>
</dbReference>
<dbReference type="Pfam" id="PF01416">
    <property type="entry name" value="PseudoU_synth_1"/>
    <property type="match status" value="1"/>
</dbReference>
<dbReference type="InterPro" id="IPR020095">
    <property type="entry name" value="PsdUridine_synth_TruA_C"/>
</dbReference>
<keyword evidence="7" id="KW-1185">Reference proteome</keyword>
<reference evidence="6 7" key="1">
    <citation type="submission" date="2023-09" db="EMBL/GenBank/DDBJ databases">
        <title>Nesidiocoris tenuis whole genome shotgun sequence.</title>
        <authorList>
            <person name="Shibata T."/>
            <person name="Shimoda M."/>
            <person name="Kobayashi T."/>
            <person name="Uehara T."/>
        </authorList>
    </citation>
    <scope>NUCLEOTIDE SEQUENCE [LARGE SCALE GENOMIC DNA]</scope>
    <source>
        <strain evidence="6 7">Japan</strain>
    </source>
</reference>
<evidence type="ECO:0000256" key="1">
    <source>
        <dbReference type="ARBA" id="ARBA00009375"/>
    </source>
</evidence>
<feature type="domain" description="Pseudouridine synthase I TruA alpha/beta" evidence="5">
    <location>
        <begin position="215"/>
        <end position="318"/>
    </location>
</feature>
<dbReference type="NCBIfam" id="TIGR00071">
    <property type="entry name" value="hisT_truA"/>
    <property type="match status" value="1"/>
</dbReference>